<evidence type="ECO:0000313" key="8">
    <source>
        <dbReference type="Proteomes" id="UP001144191"/>
    </source>
</evidence>
<dbReference type="GO" id="GO:0005634">
    <property type="term" value="C:nucleus"/>
    <property type="evidence" value="ECO:0007669"/>
    <property type="project" value="UniProtKB-SubCell"/>
</dbReference>
<keyword evidence="2" id="KW-0805">Transcription regulation</keyword>
<evidence type="ECO:0000256" key="2">
    <source>
        <dbReference type="ARBA" id="ARBA00023015"/>
    </source>
</evidence>
<dbReference type="Pfam" id="PF24813">
    <property type="entry name" value="DUF7709"/>
    <property type="match status" value="1"/>
</dbReference>
<feature type="domain" description="DUF7709" evidence="6">
    <location>
        <begin position="8"/>
        <end position="98"/>
    </location>
</feature>
<evidence type="ECO:0000313" key="7">
    <source>
        <dbReference type="EMBL" id="GLA48641.1"/>
    </source>
</evidence>
<proteinExistence type="predicted"/>
<reference evidence="7" key="1">
    <citation type="submission" date="2022-07" db="EMBL/GenBank/DDBJ databases">
        <title>Taxonomy of Aspergillus series Nigri: significant species reduction supported by multi-species coalescent approaches.</title>
        <authorList>
            <person name="Bian C."/>
            <person name="Kusuya Y."/>
            <person name="Sklenar F."/>
            <person name="D'hooge E."/>
            <person name="Yaguchi T."/>
            <person name="Takahashi H."/>
            <person name="Hubka V."/>
        </authorList>
    </citation>
    <scope>NUCLEOTIDE SEQUENCE</scope>
    <source>
        <strain evidence="7">IFM 63604</strain>
    </source>
</reference>
<name>A0A9W6E9V9_ASPNG</name>
<dbReference type="CDD" id="cd12148">
    <property type="entry name" value="fungal_TF_MHR"/>
    <property type="match status" value="1"/>
</dbReference>
<protein>
    <recommendedName>
        <fullName evidence="6">DUF7709 domain-containing protein</fullName>
    </recommendedName>
</protein>
<comment type="caution">
    <text evidence="7">The sequence shown here is derived from an EMBL/GenBank/DDBJ whole genome shotgun (WGS) entry which is preliminary data.</text>
</comment>
<evidence type="ECO:0000259" key="6">
    <source>
        <dbReference type="Pfam" id="PF24813"/>
    </source>
</evidence>
<dbReference type="PANTHER" id="PTHR31001">
    <property type="entry name" value="UNCHARACTERIZED TRANSCRIPTIONAL REGULATORY PROTEIN"/>
    <property type="match status" value="1"/>
</dbReference>
<dbReference type="PANTHER" id="PTHR31001:SF61">
    <property type="entry name" value="ZN(II)2CYS6 TRANSCRIPTION FACTOR (EUROFUNG)"/>
    <property type="match status" value="1"/>
</dbReference>
<evidence type="ECO:0000256" key="5">
    <source>
        <dbReference type="SAM" id="MobiDB-lite"/>
    </source>
</evidence>
<dbReference type="Proteomes" id="UP001144191">
    <property type="component" value="Unassembled WGS sequence"/>
</dbReference>
<evidence type="ECO:0000256" key="4">
    <source>
        <dbReference type="ARBA" id="ARBA00023242"/>
    </source>
</evidence>
<dbReference type="InterPro" id="IPR056126">
    <property type="entry name" value="DUF7709"/>
</dbReference>
<dbReference type="EMBL" id="BRPB01000022">
    <property type="protein sequence ID" value="GLA48641.1"/>
    <property type="molecule type" value="Genomic_DNA"/>
</dbReference>
<evidence type="ECO:0000256" key="1">
    <source>
        <dbReference type="ARBA" id="ARBA00004123"/>
    </source>
</evidence>
<accession>A0A9W6E9V9</accession>
<dbReference type="InterPro" id="IPR050613">
    <property type="entry name" value="Sec_Metabolite_Reg"/>
</dbReference>
<gene>
    <name evidence="7" type="ORF">AnigIFM63604_004179</name>
</gene>
<dbReference type="AlphaFoldDB" id="A0A9W6E9V9"/>
<feature type="region of interest" description="Disordered" evidence="5">
    <location>
        <begin position="155"/>
        <end position="179"/>
    </location>
</feature>
<comment type="subcellular location">
    <subcellularLocation>
        <location evidence="1">Nucleus</location>
    </subcellularLocation>
</comment>
<keyword evidence="3" id="KW-0804">Transcription</keyword>
<organism evidence="7 8">
    <name type="scientific">Aspergillus niger</name>
    <dbReference type="NCBI Taxonomy" id="5061"/>
    <lineage>
        <taxon>Eukaryota</taxon>
        <taxon>Fungi</taxon>
        <taxon>Dikarya</taxon>
        <taxon>Ascomycota</taxon>
        <taxon>Pezizomycotina</taxon>
        <taxon>Eurotiomycetes</taxon>
        <taxon>Eurotiomycetidae</taxon>
        <taxon>Eurotiales</taxon>
        <taxon>Aspergillaceae</taxon>
        <taxon>Aspergillus</taxon>
        <taxon>Aspergillus subgen. Circumdati</taxon>
    </lineage>
</organism>
<evidence type="ECO:0000256" key="3">
    <source>
        <dbReference type="ARBA" id="ARBA00023163"/>
    </source>
</evidence>
<keyword evidence="4" id="KW-0539">Nucleus</keyword>
<sequence>MPNPAAADLVALNSSTLGTAMPEVTLPDGSKVQTGTVGALLVNIRAYNDAHAAGDKVKMDTLRMALRAAIPLLTKVGMFDLFPPEEWIQGDNEGRKLFDLNDLWRVLLELCNELITALNIGCLLQKCQTLICAAANIDQMHFAVMGHCNPPMTKNSAGGLTKSARKPRGRNNQSIASSPSSVAAIESALPSQNTTSELPSASPGYLGSTSYSAILAEHRPDFSLNVDSSSMSTAVTHSMEPERLQTGVRLLKLLHNLTICDMLIRRFYTRVLVAVIPEIVTMSIVRSARNVLGALDFTGDVENQLQHTVRKVSQNTSRPLPNYRSMTVERYCASFTEQNLRWEAIGIIFATAGMSLSSTPESDPDLNQVAADSSARERLRAQLVEASSTCLTFCDQASSVNELLGFCQYSSFVLLTHVYGDSSYQAWRRLRELSATIYAAGLHQESLMGDDCPFFLRQWRRLCFAAAFSADKNQATFVGRPPSINYRYSTLTPPLDISERTIVQGGDELVAAISRLDGFGWASKDEVDRASVLRLRFIFAVFRERALEIALGTSEHSDTVQKSNEIIKQARESWAACPVRLRYDVPAEGTESEPPAKSFTLLHIHLDYLYTLFLLQRTVVKRTNTGHEALFDTSRKMLSNIIKGNVDSDPALDLSRHRAWIFLYYGLPSASVLILELLHQNQGIGTYTTALPRAEIIRNLSVFISCLSWVARPGHGNYHTCKEAERKLSHILDQVLDPQPIEDMAFNDATSGLYSLLDWYHPSNPNNWDFNSEYLPLQD</sequence>